<organism evidence="2 3">
    <name type="scientific">Ignatzschineria rhizosphaerae</name>
    <dbReference type="NCBI Taxonomy" id="2923279"/>
    <lineage>
        <taxon>Bacteria</taxon>
        <taxon>Pseudomonadati</taxon>
        <taxon>Pseudomonadota</taxon>
        <taxon>Gammaproteobacteria</taxon>
        <taxon>Cardiobacteriales</taxon>
        <taxon>Ignatzschineriaceae</taxon>
        <taxon>Ignatzschineria</taxon>
    </lineage>
</organism>
<proteinExistence type="predicted"/>
<dbReference type="InterPro" id="IPR019276">
    <property type="entry name" value="DUF2303"/>
</dbReference>
<dbReference type="Pfam" id="PF10065">
    <property type="entry name" value="DUF2303"/>
    <property type="match status" value="1"/>
</dbReference>
<feature type="region of interest" description="Disordered" evidence="1">
    <location>
        <begin position="170"/>
        <end position="192"/>
    </location>
</feature>
<keyword evidence="3" id="KW-1185">Reference proteome</keyword>
<evidence type="ECO:0000313" key="2">
    <source>
        <dbReference type="EMBL" id="UNM96029.1"/>
    </source>
</evidence>
<evidence type="ECO:0000256" key="1">
    <source>
        <dbReference type="SAM" id="MobiDB-lite"/>
    </source>
</evidence>
<accession>A0ABY3WZJ8</accession>
<reference evidence="2 3" key="1">
    <citation type="submission" date="2022-03" db="EMBL/GenBank/DDBJ databases">
        <title>Ignatzschineria rhizosphaerae HR5S32.</title>
        <authorList>
            <person name="Sun J.Q."/>
            <person name="Feng J.Y."/>
        </authorList>
    </citation>
    <scope>NUCLEOTIDE SEQUENCE [LARGE SCALE GENOMIC DNA]</scope>
    <source>
        <strain evidence="2 3">HR5S32</strain>
    </source>
</reference>
<dbReference type="RefSeq" id="WP_242148909.1">
    <property type="nucleotide sequence ID" value="NZ_CP093379.1"/>
</dbReference>
<sequence length="192" mass="21587">MENVTTIIENSALNYANEIVEKDKDIIYLSDNSSVHDLEKFSKTKRRMNSQFGTTSIKALAQFAESTINQSSEVDTPSCFIGENGNAKLIHNFGTTETPLHQDLKASVQLGQTPVFKAINRLRDERLSQRDLAEFIEDFHTYVKALDKDGNEINQPVAIAAIRNMSIESNSSVNQTTEEYKDTSKMGRYRAS</sequence>
<evidence type="ECO:0000313" key="3">
    <source>
        <dbReference type="Proteomes" id="UP000829542"/>
    </source>
</evidence>
<gene>
    <name evidence="2" type="ORF">MMG00_12640</name>
</gene>
<name>A0ABY3WZJ8_9GAMM</name>
<dbReference type="EMBL" id="CP093379">
    <property type="protein sequence ID" value="UNM96029.1"/>
    <property type="molecule type" value="Genomic_DNA"/>
</dbReference>
<dbReference type="Proteomes" id="UP000829542">
    <property type="component" value="Chromosome"/>
</dbReference>
<protein>
    <submittedName>
        <fullName evidence="2">DUF2303 family protein</fullName>
    </submittedName>
</protein>